<keyword evidence="1" id="KW-0479">Metal-binding</keyword>
<feature type="region of interest" description="Disordered" evidence="6">
    <location>
        <begin position="122"/>
        <end position="150"/>
    </location>
</feature>
<name>A0ABD0YXK4_9HEMI</name>
<protein>
    <recommendedName>
        <fullName evidence="7">C2H2-type domain-containing protein</fullName>
    </recommendedName>
</protein>
<dbReference type="PROSITE" id="PS50157">
    <property type="entry name" value="ZINC_FINGER_C2H2_2"/>
    <property type="match status" value="1"/>
</dbReference>
<dbReference type="Gene3D" id="3.30.160.60">
    <property type="entry name" value="Classic Zinc Finger"/>
    <property type="match status" value="3"/>
</dbReference>
<reference evidence="8 9" key="1">
    <citation type="submission" date="2024-07" db="EMBL/GenBank/DDBJ databases">
        <title>Chromosome-level genome assembly of the water stick insect Ranatra chinensis (Heteroptera: Nepidae).</title>
        <authorList>
            <person name="Liu X."/>
        </authorList>
    </citation>
    <scope>NUCLEOTIDE SEQUENCE [LARGE SCALE GENOMIC DNA]</scope>
    <source>
        <strain evidence="8">Cailab_2021Rc</strain>
        <tissue evidence="8">Muscle</tissue>
    </source>
</reference>
<dbReference type="InterPro" id="IPR050688">
    <property type="entry name" value="Zinc_finger/UBP_domain"/>
</dbReference>
<comment type="caution">
    <text evidence="8">The sequence shown here is derived from an EMBL/GenBank/DDBJ whole genome shotgun (WGS) entry which is preliminary data.</text>
</comment>
<dbReference type="GO" id="GO:0008270">
    <property type="term" value="F:zinc ion binding"/>
    <property type="evidence" value="ECO:0007669"/>
    <property type="project" value="UniProtKB-KW"/>
</dbReference>
<dbReference type="SUPFAM" id="SSF57667">
    <property type="entry name" value="beta-beta-alpha zinc fingers"/>
    <property type="match status" value="2"/>
</dbReference>
<keyword evidence="9" id="KW-1185">Reference proteome</keyword>
<dbReference type="InterPro" id="IPR013087">
    <property type="entry name" value="Znf_C2H2_type"/>
</dbReference>
<keyword evidence="4" id="KW-0862">Zinc</keyword>
<dbReference type="AlphaFoldDB" id="A0ABD0YXK4"/>
<evidence type="ECO:0000256" key="5">
    <source>
        <dbReference type="PROSITE-ProRule" id="PRU00042"/>
    </source>
</evidence>
<evidence type="ECO:0000313" key="8">
    <source>
        <dbReference type="EMBL" id="KAL1123929.1"/>
    </source>
</evidence>
<dbReference type="Proteomes" id="UP001558652">
    <property type="component" value="Unassembled WGS sequence"/>
</dbReference>
<organism evidence="8 9">
    <name type="scientific">Ranatra chinensis</name>
    <dbReference type="NCBI Taxonomy" id="642074"/>
    <lineage>
        <taxon>Eukaryota</taxon>
        <taxon>Metazoa</taxon>
        <taxon>Ecdysozoa</taxon>
        <taxon>Arthropoda</taxon>
        <taxon>Hexapoda</taxon>
        <taxon>Insecta</taxon>
        <taxon>Pterygota</taxon>
        <taxon>Neoptera</taxon>
        <taxon>Paraneoptera</taxon>
        <taxon>Hemiptera</taxon>
        <taxon>Heteroptera</taxon>
        <taxon>Panheteroptera</taxon>
        <taxon>Nepomorpha</taxon>
        <taxon>Nepidae</taxon>
        <taxon>Ranatrinae</taxon>
        <taxon>Ranatra</taxon>
    </lineage>
</organism>
<dbReference type="PANTHER" id="PTHR24403:SF94">
    <property type="entry name" value="KUMGANG"/>
    <property type="match status" value="1"/>
</dbReference>
<feature type="compositionally biased region" description="Acidic residues" evidence="6">
    <location>
        <begin position="30"/>
        <end position="52"/>
    </location>
</feature>
<proteinExistence type="predicted"/>
<feature type="compositionally biased region" description="Pro residues" evidence="6">
    <location>
        <begin position="128"/>
        <end position="140"/>
    </location>
</feature>
<evidence type="ECO:0000256" key="1">
    <source>
        <dbReference type="ARBA" id="ARBA00022723"/>
    </source>
</evidence>
<feature type="region of interest" description="Disordered" evidence="6">
    <location>
        <begin position="23"/>
        <end position="56"/>
    </location>
</feature>
<evidence type="ECO:0000256" key="6">
    <source>
        <dbReference type="SAM" id="MobiDB-lite"/>
    </source>
</evidence>
<evidence type="ECO:0000256" key="3">
    <source>
        <dbReference type="ARBA" id="ARBA00022771"/>
    </source>
</evidence>
<evidence type="ECO:0000256" key="2">
    <source>
        <dbReference type="ARBA" id="ARBA00022737"/>
    </source>
</evidence>
<evidence type="ECO:0000313" key="9">
    <source>
        <dbReference type="Proteomes" id="UP001558652"/>
    </source>
</evidence>
<feature type="domain" description="C2H2-type" evidence="7">
    <location>
        <begin position="162"/>
        <end position="190"/>
    </location>
</feature>
<sequence>MAAPSMVTRSGDNLVVRSVVSGDPLFGTEADPEEDEDVLGGQDPSDEEETNAEDLPQCKIKRNYSCPSCDYYTQNPRFFLYHRKQVHEEKIKIYECSKCLYASKHSQKLQRHVHMVHVMGAGKRRAAKPPPQPPASPPPATALQDDNSEPEAFYGPDGTPMYKCSECDMTSRSQTLVARHERVVHLKKKYYRCSKCNYVTHMKARYTKHVKYHSMPMIKCDMCDFRTPYKWNLDRHNRNHQGDGAFKCSVCNFRADIKQSLTVHEMNHHIPPAPRRRYRVGASDTMGLITEEDQIEQEELELLRMEREGAVSFEHHHLQVNHSLSYTYLSAPYVSSHCVGFRPS</sequence>
<dbReference type="SMART" id="SM00355">
    <property type="entry name" value="ZnF_C2H2"/>
    <property type="match status" value="6"/>
</dbReference>
<evidence type="ECO:0000256" key="4">
    <source>
        <dbReference type="ARBA" id="ARBA00022833"/>
    </source>
</evidence>
<keyword evidence="3 5" id="KW-0863">Zinc-finger</keyword>
<dbReference type="InterPro" id="IPR036236">
    <property type="entry name" value="Znf_C2H2_sf"/>
</dbReference>
<dbReference type="PANTHER" id="PTHR24403">
    <property type="entry name" value="ZINC FINGER PROTEIN"/>
    <property type="match status" value="1"/>
</dbReference>
<accession>A0ABD0YXK4</accession>
<gene>
    <name evidence="8" type="ORF">AAG570_001699</name>
</gene>
<dbReference type="EMBL" id="JBFDAA010000011">
    <property type="protein sequence ID" value="KAL1123929.1"/>
    <property type="molecule type" value="Genomic_DNA"/>
</dbReference>
<evidence type="ECO:0000259" key="7">
    <source>
        <dbReference type="PROSITE" id="PS50157"/>
    </source>
</evidence>
<keyword evidence="2" id="KW-0677">Repeat</keyword>